<proteinExistence type="predicted"/>
<dbReference type="SUPFAM" id="SSF51197">
    <property type="entry name" value="Clavaminate synthase-like"/>
    <property type="match status" value="1"/>
</dbReference>
<comment type="caution">
    <text evidence="1">The sequence shown here is derived from an EMBL/GenBank/DDBJ whole genome shotgun (WGS) entry which is preliminary data.</text>
</comment>
<dbReference type="Gene3D" id="2.60.120.590">
    <property type="entry name" value="Alpha-ketoglutarate-dependent dioxygenase AlkB-like"/>
    <property type="match status" value="1"/>
</dbReference>
<dbReference type="AlphaFoldDB" id="A0AB34J1W3"/>
<accession>A0AB34J1W3</accession>
<evidence type="ECO:0008006" key="3">
    <source>
        <dbReference type="Google" id="ProtNLM"/>
    </source>
</evidence>
<sequence length="280" mass="31677">MTATRTASSWREVRRACLLQRFPWDVAALLRRCSTVERLPLGGVLLRAALSESEQQWLYEHLYELADRQSEEWHGLHATRSKSAFSRLNPDNRPQPFVTWVHPYTRRSNATNQPTSLLGWAEAILHSLVADSRTLEVDSMLAQLYASGGSLLKHRDEDLGWGVGVSLGCAAEFDCYPESREAQKVIIRSGDIIVGEFGQMRHAVYVPPGEPPGWWATVDSFGNKMRCNVLFRQALSRKQQRMLAEQRALSVYGMTLAELKNQTGKDDAYLSVHLRHVALE</sequence>
<protein>
    <recommendedName>
        <fullName evidence="3">Fe2OG dioxygenase domain-containing protein</fullName>
    </recommendedName>
</protein>
<name>A0AB34J1W3_PRYPA</name>
<organism evidence="1 2">
    <name type="scientific">Prymnesium parvum</name>
    <name type="common">Toxic golden alga</name>
    <dbReference type="NCBI Taxonomy" id="97485"/>
    <lineage>
        <taxon>Eukaryota</taxon>
        <taxon>Haptista</taxon>
        <taxon>Haptophyta</taxon>
        <taxon>Prymnesiophyceae</taxon>
        <taxon>Prymnesiales</taxon>
        <taxon>Prymnesiaceae</taxon>
        <taxon>Prymnesium</taxon>
    </lineage>
</organism>
<dbReference type="Proteomes" id="UP001515480">
    <property type="component" value="Unassembled WGS sequence"/>
</dbReference>
<dbReference type="EMBL" id="JBGBPQ010000015">
    <property type="protein sequence ID" value="KAL1510840.1"/>
    <property type="molecule type" value="Genomic_DNA"/>
</dbReference>
<gene>
    <name evidence="1" type="ORF">AB1Y20_007122</name>
</gene>
<dbReference type="InterPro" id="IPR037151">
    <property type="entry name" value="AlkB-like_sf"/>
</dbReference>
<keyword evidence="2" id="KW-1185">Reference proteome</keyword>
<evidence type="ECO:0000313" key="1">
    <source>
        <dbReference type="EMBL" id="KAL1510840.1"/>
    </source>
</evidence>
<reference evidence="1 2" key="1">
    <citation type="journal article" date="2024" name="Science">
        <title>Giant polyketide synthase enzymes in the biosynthesis of giant marine polyether toxins.</title>
        <authorList>
            <person name="Fallon T.R."/>
            <person name="Shende V.V."/>
            <person name="Wierzbicki I.H."/>
            <person name="Pendleton A.L."/>
            <person name="Watervoot N.F."/>
            <person name="Auber R.P."/>
            <person name="Gonzalez D.J."/>
            <person name="Wisecaver J.H."/>
            <person name="Moore B.S."/>
        </authorList>
    </citation>
    <scope>NUCLEOTIDE SEQUENCE [LARGE SCALE GENOMIC DNA]</scope>
    <source>
        <strain evidence="1 2">12B1</strain>
    </source>
</reference>
<evidence type="ECO:0000313" key="2">
    <source>
        <dbReference type="Proteomes" id="UP001515480"/>
    </source>
</evidence>